<dbReference type="InterPro" id="IPR007199">
    <property type="entry name" value="Rep_factor-A_N"/>
</dbReference>
<protein>
    <recommendedName>
        <fullName evidence="6">Replication protein A subunit</fullName>
    </recommendedName>
</protein>
<sequence length="626" mass="69694">MAHIGVQMPLTVGACRHLMFGNEENYSCVLQILKIIQLNGEDGRPLQPFAYHDGDKYIHAGMGADLVDLVEQGFLRQGRIIRVTKYTKSNLEGDNYCVVTIQRCELGAEKGGRIGSPSLLKKTEEPPVGHFDAQAIQAAVQQGYPNQVVPPPPPVVAGVAGFQHRIVASSAVAAGPVVMSPRVNVDNITPDAIGSHIVVRVTVIGEKKDFFDHRKQMTKYRRTMEMHDGTGEIGAVCWEEAVDATEQIELNAVYLIQQWGVGRAHSVYSRVRHPRQLIFNSNTVFTKVPNNPAIPDCLFSFIKLNEVDFMSRLKRVDVLAVVDDAGSRMASATRSESEGEGAGSKGKGKDTRPKTTLRSDSWLVDPSRVKCRVVLFDHFVDALSGLEGKVVAIKGLVTDSVNGRCLKSKRDTTVIVVDDNNVAHAAVQDWYNNNLQDRAIWRAIAGGYSADGRPDHTSTLPIEAMDIGTVKKNKLDAKEKRFTFIIYANIRIDNRDPVTYNGCPVEECNRKLHNMGGGMWFCKTHDEVVQGRRQKLKLNFRAYDGTGSEYVTVFNTVSSWVLQKKADAMHQLEERGDFEGVNVYQHILTEFQKKKWKITVQAHTDKEGEHKGKATWIGIDMEEIPR</sequence>
<dbReference type="Pfam" id="PF04057">
    <property type="entry name" value="Rep-A_N"/>
    <property type="match status" value="1"/>
</dbReference>
<dbReference type="InterPro" id="IPR013955">
    <property type="entry name" value="Rep_factor-A_C"/>
</dbReference>
<dbReference type="STRING" id="1330018.A0A167QT93"/>
<feature type="domain" description="Replication factor-A protein 1 N-terminal" evidence="2">
    <location>
        <begin position="10"/>
        <end position="100"/>
    </location>
</feature>
<dbReference type="GO" id="GO:0005634">
    <property type="term" value="C:nucleus"/>
    <property type="evidence" value="ECO:0007669"/>
    <property type="project" value="InterPro"/>
</dbReference>
<evidence type="ECO:0000313" key="4">
    <source>
        <dbReference type="EMBL" id="KZP00211.1"/>
    </source>
</evidence>
<organism evidence="4 5">
    <name type="scientific">Calocera viscosa (strain TUFC12733)</name>
    <dbReference type="NCBI Taxonomy" id="1330018"/>
    <lineage>
        <taxon>Eukaryota</taxon>
        <taxon>Fungi</taxon>
        <taxon>Dikarya</taxon>
        <taxon>Basidiomycota</taxon>
        <taxon>Agaricomycotina</taxon>
        <taxon>Dacrymycetes</taxon>
        <taxon>Dacrymycetales</taxon>
        <taxon>Dacrymycetaceae</taxon>
        <taxon>Calocera</taxon>
    </lineage>
</organism>
<evidence type="ECO:0008006" key="6">
    <source>
        <dbReference type="Google" id="ProtNLM"/>
    </source>
</evidence>
<accession>A0A167QT93</accession>
<feature type="domain" description="Replication factor A C-terminal" evidence="3">
    <location>
        <begin position="485"/>
        <end position="613"/>
    </location>
</feature>
<evidence type="ECO:0000259" key="2">
    <source>
        <dbReference type="Pfam" id="PF04057"/>
    </source>
</evidence>
<dbReference type="InterPro" id="IPR012340">
    <property type="entry name" value="NA-bd_OB-fold"/>
</dbReference>
<proteinExistence type="predicted"/>
<evidence type="ECO:0000313" key="5">
    <source>
        <dbReference type="Proteomes" id="UP000076738"/>
    </source>
</evidence>
<dbReference type="Gene3D" id="2.40.50.140">
    <property type="entry name" value="Nucleic acid-binding proteins"/>
    <property type="match status" value="4"/>
</dbReference>
<dbReference type="AlphaFoldDB" id="A0A167QT93"/>
<dbReference type="SUPFAM" id="SSF50249">
    <property type="entry name" value="Nucleic acid-binding proteins"/>
    <property type="match status" value="4"/>
</dbReference>
<dbReference type="OrthoDB" id="1751331at2759"/>
<reference evidence="4 5" key="1">
    <citation type="journal article" date="2016" name="Mol. Biol. Evol.">
        <title>Comparative Genomics of Early-Diverging Mushroom-Forming Fungi Provides Insights into the Origins of Lignocellulose Decay Capabilities.</title>
        <authorList>
            <person name="Nagy L.G."/>
            <person name="Riley R."/>
            <person name="Tritt A."/>
            <person name="Adam C."/>
            <person name="Daum C."/>
            <person name="Floudas D."/>
            <person name="Sun H."/>
            <person name="Yadav J.S."/>
            <person name="Pangilinan J."/>
            <person name="Larsson K.H."/>
            <person name="Matsuura K."/>
            <person name="Barry K."/>
            <person name="Labutti K."/>
            <person name="Kuo R."/>
            <person name="Ohm R.A."/>
            <person name="Bhattacharya S.S."/>
            <person name="Shirouzu T."/>
            <person name="Yoshinaga Y."/>
            <person name="Martin F.M."/>
            <person name="Grigoriev I.V."/>
            <person name="Hibbett D.S."/>
        </authorList>
    </citation>
    <scope>NUCLEOTIDE SEQUENCE [LARGE SCALE GENOMIC DNA]</scope>
    <source>
        <strain evidence="4 5">TUFC12733</strain>
    </source>
</reference>
<dbReference type="GO" id="GO:0006260">
    <property type="term" value="P:DNA replication"/>
    <property type="evidence" value="ECO:0007669"/>
    <property type="project" value="InterPro"/>
</dbReference>
<name>A0A167QT93_CALVF</name>
<evidence type="ECO:0000259" key="3">
    <source>
        <dbReference type="Pfam" id="PF08646"/>
    </source>
</evidence>
<keyword evidence="5" id="KW-1185">Reference proteome</keyword>
<gene>
    <name evidence="4" type="ORF">CALVIDRAFT_560806</name>
</gene>
<dbReference type="Proteomes" id="UP000076738">
    <property type="component" value="Unassembled WGS sequence"/>
</dbReference>
<dbReference type="GO" id="GO:0003677">
    <property type="term" value="F:DNA binding"/>
    <property type="evidence" value="ECO:0007669"/>
    <property type="project" value="InterPro"/>
</dbReference>
<dbReference type="Pfam" id="PF08646">
    <property type="entry name" value="Rep_fac-A_C"/>
    <property type="match status" value="1"/>
</dbReference>
<evidence type="ECO:0000256" key="1">
    <source>
        <dbReference type="SAM" id="MobiDB-lite"/>
    </source>
</evidence>
<dbReference type="EMBL" id="KV417270">
    <property type="protein sequence ID" value="KZP00211.1"/>
    <property type="molecule type" value="Genomic_DNA"/>
</dbReference>
<feature type="region of interest" description="Disordered" evidence="1">
    <location>
        <begin position="330"/>
        <end position="359"/>
    </location>
</feature>